<reference evidence="1 2" key="1">
    <citation type="submission" date="2016-10" db="EMBL/GenBank/DDBJ databases">
        <authorList>
            <person name="de Groot N.N."/>
        </authorList>
    </citation>
    <scope>NUCLEOTIDE SEQUENCE [LARGE SCALE GENOMIC DNA]</scope>
    <source>
        <strain evidence="1 2">DSM 16213</strain>
    </source>
</reference>
<evidence type="ECO:0000313" key="2">
    <source>
        <dbReference type="Proteomes" id="UP000199585"/>
    </source>
</evidence>
<organism evidence="1 2">
    <name type="scientific">Loktanella fryxellensis</name>
    <dbReference type="NCBI Taxonomy" id="245187"/>
    <lineage>
        <taxon>Bacteria</taxon>
        <taxon>Pseudomonadati</taxon>
        <taxon>Pseudomonadota</taxon>
        <taxon>Alphaproteobacteria</taxon>
        <taxon>Rhodobacterales</taxon>
        <taxon>Roseobacteraceae</taxon>
        <taxon>Loktanella</taxon>
    </lineage>
</organism>
<dbReference type="AlphaFoldDB" id="A0A1H8K3H8"/>
<keyword evidence="2" id="KW-1185">Reference proteome</keyword>
<accession>A0A1H8K3H8</accession>
<sequence>MPALSNFAFTDTVAIQMSALSADQTIDALEAACDAVFAGLRADYLHHVAPTSDARMERHVQAFEAWQTAGVSVTYYRTIPSLTPPLRSVGDQLTKLLQTRLSGIYERTIDADAISDIGTTIKTNPGHDTRLVELIADVAAFLLYIRQPGHLQPDVSDLLSEI</sequence>
<proteinExistence type="predicted"/>
<dbReference type="EMBL" id="FOCI01000050">
    <property type="protein sequence ID" value="SEN87484.1"/>
    <property type="molecule type" value="Genomic_DNA"/>
</dbReference>
<dbReference type="OrthoDB" id="7867004at2"/>
<evidence type="ECO:0000313" key="1">
    <source>
        <dbReference type="EMBL" id="SEN87484.1"/>
    </source>
</evidence>
<protein>
    <submittedName>
        <fullName evidence="1">Uncharacterized protein</fullName>
    </submittedName>
</protein>
<dbReference type="RefSeq" id="WP_089905923.1">
    <property type="nucleotide sequence ID" value="NZ_FOCI01000050.1"/>
</dbReference>
<name>A0A1H8K3H8_9RHOB</name>
<dbReference type="Proteomes" id="UP000199585">
    <property type="component" value="Unassembled WGS sequence"/>
</dbReference>
<gene>
    <name evidence="1" type="ORF">SAMN04488003_1503</name>
</gene>